<name>A0AAW2ZD33_9EUKA</name>
<evidence type="ECO:0000256" key="8">
    <source>
        <dbReference type="ARBA" id="ARBA00023136"/>
    </source>
</evidence>
<protein>
    <submittedName>
        <fullName evidence="12">Mitochondrial substrate carrier family protein L</fullName>
    </submittedName>
</protein>
<dbReference type="PANTHER" id="PTHR45624">
    <property type="entry name" value="MITOCHONDRIAL BASIC AMINO ACIDS TRANSPORTER-RELATED"/>
    <property type="match status" value="1"/>
</dbReference>
<evidence type="ECO:0000256" key="6">
    <source>
        <dbReference type="ARBA" id="ARBA00022989"/>
    </source>
</evidence>
<evidence type="ECO:0000256" key="7">
    <source>
        <dbReference type="ARBA" id="ARBA00023128"/>
    </source>
</evidence>
<dbReference type="Proteomes" id="UP001431209">
    <property type="component" value="Unassembled WGS sequence"/>
</dbReference>
<accession>A0AAW2ZD33</accession>
<evidence type="ECO:0000256" key="3">
    <source>
        <dbReference type="ARBA" id="ARBA00022448"/>
    </source>
</evidence>
<dbReference type="PANTHER" id="PTHR45624:SF58">
    <property type="entry name" value="CARRIER PROTEIN, PUTATIVE-RELATED"/>
    <property type="match status" value="1"/>
</dbReference>
<dbReference type="InterPro" id="IPR023395">
    <property type="entry name" value="MCP_dom_sf"/>
</dbReference>
<dbReference type="GO" id="GO:0000064">
    <property type="term" value="F:L-ornithine transmembrane transporter activity"/>
    <property type="evidence" value="ECO:0007669"/>
    <property type="project" value="TreeGrafter"/>
</dbReference>
<evidence type="ECO:0000256" key="9">
    <source>
        <dbReference type="PROSITE-ProRule" id="PRU00282"/>
    </source>
</evidence>
<evidence type="ECO:0000256" key="5">
    <source>
        <dbReference type="ARBA" id="ARBA00022737"/>
    </source>
</evidence>
<dbReference type="Pfam" id="PF00153">
    <property type="entry name" value="Mito_carr"/>
    <property type="match status" value="1"/>
</dbReference>
<feature type="repeat" description="Solcar" evidence="9">
    <location>
        <begin position="28"/>
        <end position="113"/>
    </location>
</feature>
<evidence type="ECO:0000313" key="12">
    <source>
        <dbReference type="EMBL" id="KAL0486651.1"/>
    </source>
</evidence>
<keyword evidence="13" id="KW-1185">Reference proteome</keyword>
<feature type="compositionally biased region" description="Polar residues" evidence="11">
    <location>
        <begin position="1"/>
        <end position="15"/>
    </location>
</feature>
<comment type="subcellular location">
    <subcellularLocation>
        <location evidence="1">Mitochondrion membrane</location>
        <topology evidence="1">Multi-pass membrane protein</topology>
    </subcellularLocation>
</comment>
<feature type="region of interest" description="Disordered" evidence="11">
    <location>
        <begin position="1"/>
        <end position="22"/>
    </location>
</feature>
<dbReference type="InterPro" id="IPR050567">
    <property type="entry name" value="Mitochondrial_Carrier"/>
</dbReference>
<gene>
    <name evidence="12" type="ORF">AKO1_012067</name>
</gene>
<keyword evidence="6" id="KW-1133">Transmembrane helix</keyword>
<evidence type="ECO:0000256" key="10">
    <source>
        <dbReference type="RuleBase" id="RU000488"/>
    </source>
</evidence>
<evidence type="ECO:0000256" key="1">
    <source>
        <dbReference type="ARBA" id="ARBA00004225"/>
    </source>
</evidence>
<keyword evidence="4 9" id="KW-0812">Transmembrane</keyword>
<keyword evidence="3 10" id="KW-0813">Transport</keyword>
<keyword evidence="7" id="KW-0496">Mitochondrion</keyword>
<evidence type="ECO:0000256" key="2">
    <source>
        <dbReference type="ARBA" id="ARBA00006375"/>
    </source>
</evidence>
<evidence type="ECO:0000313" key="13">
    <source>
        <dbReference type="Proteomes" id="UP001431209"/>
    </source>
</evidence>
<dbReference type="SUPFAM" id="SSF103506">
    <property type="entry name" value="Mitochondrial carrier"/>
    <property type="match status" value="1"/>
</dbReference>
<evidence type="ECO:0000256" key="11">
    <source>
        <dbReference type="SAM" id="MobiDB-lite"/>
    </source>
</evidence>
<dbReference type="Gene3D" id="1.50.40.10">
    <property type="entry name" value="Mitochondrial carrier domain"/>
    <property type="match status" value="1"/>
</dbReference>
<sequence>MSSTDTKQPTGSNPSRRGGLGRDVTGTKEAVFGFACGVLYGITSPLVGQPLDTVKTKMQAQGGYMSGGMVGTFKNVIRNEGVLALYKGLLPPLVGSAIFRSIQFGVYNSAYANLKTVPGMTTNIPGTFGVETRVIAAGLLSATCRSLIESPLELIKVRRQLGQTWDVKSLYQGYGVTWMRTTGLMTTFFILEDSLVRHAPELINTPGVGPFLKGSICATGIVNIIHQHLLNLNSGVVGSLAV</sequence>
<keyword evidence="8 9" id="KW-0472">Membrane</keyword>
<dbReference type="EMBL" id="JAOPGA020001253">
    <property type="protein sequence ID" value="KAL0486651.1"/>
    <property type="molecule type" value="Genomic_DNA"/>
</dbReference>
<dbReference type="PROSITE" id="PS50920">
    <property type="entry name" value="SOLCAR"/>
    <property type="match status" value="1"/>
</dbReference>
<dbReference type="InterPro" id="IPR002067">
    <property type="entry name" value="MCP"/>
</dbReference>
<organism evidence="12 13">
    <name type="scientific">Acrasis kona</name>
    <dbReference type="NCBI Taxonomy" id="1008807"/>
    <lineage>
        <taxon>Eukaryota</taxon>
        <taxon>Discoba</taxon>
        <taxon>Heterolobosea</taxon>
        <taxon>Tetramitia</taxon>
        <taxon>Eutetramitia</taxon>
        <taxon>Acrasidae</taxon>
        <taxon>Acrasis</taxon>
    </lineage>
</organism>
<evidence type="ECO:0000256" key="4">
    <source>
        <dbReference type="ARBA" id="ARBA00022692"/>
    </source>
</evidence>
<dbReference type="GO" id="GO:1990575">
    <property type="term" value="P:mitochondrial L-ornithine transmembrane transport"/>
    <property type="evidence" value="ECO:0007669"/>
    <property type="project" value="TreeGrafter"/>
</dbReference>
<proteinExistence type="inferred from homology"/>
<reference evidence="12 13" key="1">
    <citation type="submission" date="2024-03" db="EMBL/GenBank/DDBJ databases">
        <title>The Acrasis kona genome and developmental transcriptomes reveal deep origins of eukaryotic multicellular pathways.</title>
        <authorList>
            <person name="Sheikh S."/>
            <person name="Fu C.-J."/>
            <person name="Brown M.W."/>
            <person name="Baldauf S.L."/>
        </authorList>
    </citation>
    <scope>NUCLEOTIDE SEQUENCE [LARGE SCALE GENOMIC DNA]</scope>
    <source>
        <strain evidence="12 13">ATCC MYA-3509</strain>
    </source>
</reference>
<comment type="similarity">
    <text evidence="2 10">Belongs to the mitochondrial carrier (TC 2.A.29) family.</text>
</comment>
<dbReference type="AlphaFoldDB" id="A0AAW2ZD33"/>
<comment type="caution">
    <text evidence="12">The sequence shown here is derived from an EMBL/GenBank/DDBJ whole genome shotgun (WGS) entry which is preliminary data.</text>
</comment>
<dbReference type="GO" id="GO:0031966">
    <property type="term" value="C:mitochondrial membrane"/>
    <property type="evidence" value="ECO:0007669"/>
    <property type="project" value="UniProtKB-SubCell"/>
</dbReference>
<keyword evidence="5" id="KW-0677">Repeat</keyword>
<dbReference type="InterPro" id="IPR018108">
    <property type="entry name" value="MCP_transmembrane"/>
</dbReference>
<dbReference type="PRINTS" id="PR00926">
    <property type="entry name" value="MITOCARRIER"/>
</dbReference>